<dbReference type="EMBL" id="JAAOAM010000155">
    <property type="protein sequence ID" value="KAF5543158.1"/>
    <property type="molecule type" value="Genomic_DNA"/>
</dbReference>
<sequence length="542" mass="59640">MEDDKIHDDTSPAAKYIKMLREEMADSADDLDITSPRQTPKEWLEKLTTLDFADPASVIGHRFALYQDNVPEFVLCTGKDAFSVSPWPGAMSKDRTSVVDRDSSHPGLLTLEFVGKSKVRPVLADGEVPKPSLPSVVLPIGQLRFKYETSSGIPYTHDTDYVLVVDAIAPGHPVWLIWDRLGGLRDERGYLDPETCDPVFKGVEKNFDAAQILPSIGHWLESYGNLNFNQLQESVKATGLIGFVKAKEATLAYVTELLGQDQSQVATDTMENNEISEARFAKIKAAVGDDPFKVHPVVYLQKLEEVTACDNSLDAFLRRAFRVDHPPPPSPLESLQKLAVVDFADGKALVDCNIDLGFHPECTFDLVTNGEVEYSVIPDSVALGSAASDSGCHLFLRALKASTLAGTGDSLPSLVLPIGVLQKSAKCRYYPDDPDWLETGYVIVVDAVAPGHPVWLVYNRNQNDECTGDPCIVDPTREPLVFEGIGHNFDAAQIFPSVHDWIQSYGNVDFARFEESIKATCITGAVEDKDILSSEVQELLRQ</sequence>
<name>A0A8H5MWD7_9HYPO</name>
<accession>A0A8H5MWD7</accession>
<reference evidence="1 2" key="1">
    <citation type="submission" date="2020-05" db="EMBL/GenBank/DDBJ databases">
        <title>Identification and distribution of gene clusters putatively required for synthesis of sphingolipid metabolism inhibitors in phylogenetically diverse species of the filamentous fungus Fusarium.</title>
        <authorList>
            <person name="Kim H.-S."/>
            <person name="Busman M."/>
            <person name="Brown D.W."/>
            <person name="Divon H."/>
            <person name="Uhlig S."/>
            <person name="Proctor R.H."/>
        </authorList>
    </citation>
    <scope>NUCLEOTIDE SEQUENCE [LARGE SCALE GENOMIC DNA]</scope>
    <source>
        <strain evidence="1 2">NRRL 53147</strain>
    </source>
</reference>
<dbReference type="Proteomes" id="UP000522262">
    <property type="component" value="Unassembled WGS sequence"/>
</dbReference>
<evidence type="ECO:0000313" key="1">
    <source>
        <dbReference type="EMBL" id="KAF5543158.1"/>
    </source>
</evidence>
<dbReference type="AlphaFoldDB" id="A0A8H5MWD7"/>
<protein>
    <submittedName>
        <fullName evidence="1">Uncharacterized protein</fullName>
    </submittedName>
</protein>
<comment type="caution">
    <text evidence="1">The sequence shown here is derived from an EMBL/GenBank/DDBJ whole genome shotgun (WGS) entry which is preliminary data.</text>
</comment>
<proteinExistence type="predicted"/>
<evidence type="ECO:0000313" key="2">
    <source>
        <dbReference type="Proteomes" id="UP000522262"/>
    </source>
</evidence>
<organism evidence="1 2">
    <name type="scientific">Fusarium mexicanum</name>
    <dbReference type="NCBI Taxonomy" id="751941"/>
    <lineage>
        <taxon>Eukaryota</taxon>
        <taxon>Fungi</taxon>
        <taxon>Dikarya</taxon>
        <taxon>Ascomycota</taxon>
        <taxon>Pezizomycotina</taxon>
        <taxon>Sordariomycetes</taxon>
        <taxon>Hypocreomycetidae</taxon>
        <taxon>Hypocreales</taxon>
        <taxon>Nectriaceae</taxon>
        <taxon>Fusarium</taxon>
        <taxon>Fusarium fujikuroi species complex</taxon>
    </lineage>
</organism>
<gene>
    <name evidence="1" type="ORF">FMEXI_7174</name>
</gene>
<keyword evidence="2" id="KW-1185">Reference proteome</keyword>